<proteinExistence type="predicted"/>
<reference evidence="4" key="1">
    <citation type="submission" date="2020-11" db="EMBL/GenBank/DDBJ databases">
        <authorList>
            <person name="Tran Van P."/>
        </authorList>
    </citation>
    <scope>NUCLEOTIDE SEQUENCE</scope>
</reference>
<dbReference type="InterPro" id="IPR011051">
    <property type="entry name" value="RmlC_Cupin_sf"/>
</dbReference>
<dbReference type="GO" id="GO:0005739">
    <property type="term" value="C:mitochondrion"/>
    <property type="evidence" value="ECO:0007669"/>
    <property type="project" value="TreeGrafter"/>
</dbReference>
<dbReference type="SUPFAM" id="SSF51182">
    <property type="entry name" value="RmlC-like cupins"/>
    <property type="match status" value="1"/>
</dbReference>
<organism evidence="4">
    <name type="scientific">Medioppia subpectinata</name>
    <dbReference type="NCBI Taxonomy" id="1979941"/>
    <lineage>
        <taxon>Eukaryota</taxon>
        <taxon>Metazoa</taxon>
        <taxon>Ecdysozoa</taxon>
        <taxon>Arthropoda</taxon>
        <taxon>Chelicerata</taxon>
        <taxon>Arachnida</taxon>
        <taxon>Acari</taxon>
        <taxon>Acariformes</taxon>
        <taxon>Sarcoptiformes</taxon>
        <taxon>Oribatida</taxon>
        <taxon>Brachypylina</taxon>
        <taxon>Oppioidea</taxon>
        <taxon>Oppiidae</taxon>
        <taxon>Medioppia</taxon>
    </lineage>
</organism>
<dbReference type="PANTHER" id="PTHR22966:SF61">
    <property type="entry name" value="2-AMINOETHANETHIOL DIOXYGENASE"/>
    <property type="match status" value="1"/>
</dbReference>
<dbReference type="GO" id="GO:0016702">
    <property type="term" value="F:oxidoreductase activity, acting on single donors with incorporation of molecular oxygen, incorporation of two atoms of oxygen"/>
    <property type="evidence" value="ECO:0007669"/>
    <property type="project" value="InterPro"/>
</dbReference>
<dbReference type="Proteomes" id="UP000759131">
    <property type="component" value="Unassembled WGS sequence"/>
</dbReference>
<dbReference type="GO" id="GO:0046872">
    <property type="term" value="F:metal ion binding"/>
    <property type="evidence" value="ECO:0007669"/>
    <property type="project" value="UniProtKB-KW"/>
</dbReference>
<dbReference type="Pfam" id="PF07847">
    <property type="entry name" value="PCO_ADO"/>
    <property type="match status" value="1"/>
</dbReference>
<evidence type="ECO:0000256" key="2">
    <source>
        <dbReference type="ARBA" id="ARBA00023002"/>
    </source>
</evidence>
<dbReference type="PANTHER" id="PTHR22966">
    <property type="entry name" value="2-AMINOETHANETHIOL DIOXYGENASE"/>
    <property type="match status" value="1"/>
</dbReference>
<evidence type="ECO:0000313" key="4">
    <source>
        <dbReference type="EMBL" id="CAD7643088.1"/>
    </source>
</evidence>
<gene>
    <name evidence="4" type="ORF">OSB1V03_LOCUS19432</name>
</gene>
<sequence length="195" mass="22427">MSESMSQLSASVVQCVARMAHQTFAVNRFVSEEIFNESLNKLNKLLSQMTHKDINLNKELMSESILSRLRSRRPSVTYVSILETKHFQMCVFGLRIPTVYNGCATIDSKSKDVCLLTPNQRNYHEVVAIDGPAAILDILGPPYEEDRECHYYKVVATVFDRRLQRDITWLLELEDVPQDYRCDSLPYIGPHIELN</sequence>
<dbReference type="OrthoDB" id="271433at2759"/>
<evidence type="ECO:0000256" key="3">
    <source>
        <dbReference type="ARBA" id="ARBA00023004"/>
    </source>
</evidence>
<dbReference type="AlphaFoldDB" id="A0A7R9QG91"/>
<keyword evidence="2" id="KW-0560">Oxidoreductase</keyword>
<keyword evidence="3" id="KW-0408">Iron</keyword>
<evidence type="ECO:0000256" key="1">
    <source>
        <dbReference type="ARBA" id="ARBA00022723"/>
    </source>
</evidence>
<keyword evidence="1" id="KW-0479">Metal-binding</keyword>
<accession>A0A7R9QG91</accession>
<keyword evidence="5" id="KW-1185">Reference proteome</keyword>
<evidence type="ECO:0000313" key="5">
    <source>
        <dbReference type="Proteomes" id="UP000759131"/>
    </source>
</evidence>
<dbReference type="InterPro" id="IPR012864">
    <property type="entry name" value="PCO/ADO"/>
</dbReference>
<dbReference type="EMBL" id="OC883076">
    <property type="protein sequence ID" value="CAD7643088.1"/>
    <property type="molecule type" value="Genomic_DNA"/>
</dbReference>
<dbReference type="EMBL" id="CAJPIZ010028501">
    <property type="protein sequence ID" value="CAG2119484.1"/>
    <property type="molecule type" value="Genomic_DNA"/>
</dbReference>
<protein>
    <submittedName>
        <fullName evidence="4">Uncharacterized protein</fullName>
    </submittedName>
</protein>
<name>A0A7R9QG91_9ACAR</name>